<dbReference type="InterPro" id="IPR036733">
    <property type="entry name" value="B_transposit_C_sf"/>
</dbReference>
<evidence type="ECO:0000259" key="2">
    <source>
        <dbReference type="Pfam" id="PF13401"/>
    </source>
</evidence>
<dbReference type="PANTHER" id="PTHR35894:SF5">
    <property type="entry name" value="MU-LIKE PROPHAGE FLUMU DNA TRANSPOSITION PROTEIN B"/>
    <property type="match status" value="1"/>
</dbReference>
<dbReference type="Gene3D" id="3.40.50.300">
    <property type="entry name" value="P-loop containing nucleotide triphosphate hydrolases"/>
    <property type="match status" value="1"/>
</dbReference>
<dbReference type="Pfam" id="PF09077">
    <property type="entry name" value="Phage-MuB_C"/>
    <property type="match status" value="1"/>
</dbReference>
<organism evidence="3 4">
    <name type="scientific">Kaistia dalseonensis</name>
    <dbReference type="NCBI Taxonomy" id="410840"/>
    <lineage>
        <taxon>Bacteria</taxon>
        <taxon>Pseudomonadati</taxon>
        <taxon>Pseudomonadota</taxon>
        <taxon>Alphaproteobacteria</taxon>
        <taxon>Hyphomicrobiales</taxon>
        <taxon>Kaistiaceae</taxon>
        <taxon>Kaistia</taxon>
    </lineage>
</organism>
<dbReference type="InterPro" id="IPR049945">
    <property type="entry name" value="AAA_22"/>
</dbReference>
<sequence>MLEASLESITDDVQEALRSEVRQIIESEGLTQAFIAREAGLAPGTFTPWLGGTYKGDNVDKARAVQRWLETRQARGRTAATLPAAPKFVATLTATNILDVLAYAQTAPDFGVIVGGAGIGKTTAIEEYARRASNVFVVTAEPVLASPNNMLSALADVVTVAERRSVYLSRAISAKLRGTAGLIVIDEGQHLSSAALDQLRTIHDKAQIGVVVAGNESVFSRLQGGERNSQFAQLYSRVGMRMSQPKARAKDICALLEAWKITDARVVSMLKLVAAKPGALRQMTKVIRLATMLAAGDGADALSEQHVRRAWNQLASTPLDAVA</sequence>
<dbReference type="InterPro" id="IPR052026">
    <property type="entry name" value="ExeA_AAA_ATPase_DNA-bind"/>
</dbReference>
<evidence type="ECO:0000313" key="4">
    <source>
        <dbReference type="Proteomes" id="UP001241603"/>
    </source>
</evidence>
<dbReference type="Gene3D" id="1.10.260.40">
    <property type="entry name" value="lambda repressor-like DNA-binding domains"/>
    <property type="match status" value="1"/>
</dbReference>
<reference evidence="3 4" key="1">
    <citation type="submission" date="2023-07" db="EMBL/GenBank/DDBJ databases">
        <title>Genomic Encyclopedia of Type Strains, Phase IV (KMG-IV): sequencing the most valuable type-strain genomes for metagenomic binning, comparative biology and taxonomic classification.</title>
        <authorList>
            <person name="Goeker M."/>
        </authorList>
    </citation>
    <scope>NUCLEOTIDE SEQUENCE [LARGE SCALE GENOMIC DNA]</scope>
    <source>
        <strain evidence="3 4">B6-8</strain>
    </source>
</reference>
<evidence type="ECO:0000259" key="1">
    <source>
        <dbReference type="Pfam" id="PF09077"/>
    </source>
</evidence>
<dbReference type="InterPro" id="IPR009084">
    <property type="entry name" value="B_transpositn_C"/>
</dbReference>
<keyword evidence="4" id="KW-1185">Reference proteome</keyword>
<dbReference type="InterPro" id="IPR010982">
    <property type="entry name" value="Lambda_DNA-bd_dom_sf"/>
</dbReference>
<accession>A0ABU0HDW5</accession>
<dbReference type="SUPFAM" id="SSF47681">
    <property type="entry name" value="C-terminal domain of B transposition protein"/>
    <property type="match status" value="1"/>
</dbReference>
<proteinExistence type="predicted"/>
<protein>
    <submittedName>
        <fullName evidence="3">DNA transposition AAA+ family ATPase</fullName>
    </submittedName>
</protein>
<dbReference type="PANTHER" id="PTHR35894">
    <property type="entry name" value="GENERAL SECRETION PATHWAY PROTEIN A-RELATED"/>
    <property type="match status" value="1"/>
</dbReference>
<comment type="caution">
    <text evidence="3">The sequence shown here is derived from an EMBL/GenBank/DDBJ whole genome shotgun (WGS) entry which is preliminary data.</text>
</comment>
<dbReference type="EMBL" id="JAUSVO010000006">
    <property type="protein sequence ID" value="MDQ0439930.1"/>
    <property type="molecule type" value="Genomic_DNA"/>
</dbReference>
<dbReference type="Proteomes" id="UP001241603">
    <property type="component" value="Unassembled WGS sequence"/>
</dbReference>
<gene>
    <name evidence="3" type="ORF">QO014_004336</name>
</gene>
<feature type="domain" description="B transposition protein C-terminal" evidence="1">
    <location>
        <begin position="236"/>
        <end position="314"/>
    </location>
</feature>
<name>A0ABU0HDW5_9HYPH</name>
<dbReference type="InterPro" id="IPR027417">
    <property type="entry name" value="P-loop_NTPase"/>
</dbReference>
<dbReference type="Pfam" id="PF13401">
    <property type="entry name" value="AAA_22"/>
    <property type="match status" value="1"/>
</dbReference>
<dbReference type="RefSeq" id="WP_266350804.1">
    <property type="nucleotide sequence ID" value="NZ_JAPKNG010000006.1"/>
</dbReference>
<dbReference type="Gene3D" id="1.10.1180.10">
    <property type="entry name" value="B transposition protein, C-terminal domain"/>
    <property type="match status" value="1"/>
</dbReference>
<evidence type="ECO:0000313" key="3">
    <source>
        <dbReference type="EMBL" id="MDQ0439930.1"/>
    </source>
</evidence>
<feature type="domain" description="ORC1/DEAH AAA+ ATPase" evidence="2">
    <location>
        <begin position="109"/>
        <end position="222"/>
    </location>
</feature>
<dbReference type="SUPFAM" id="SSF52540">
    <property type="entry name" value="P-loop containing nucleoside triphosphate hydrolases"/>
    <property type="match status" value="1"/>
</dbReference>